<dbReference type="EMBL" id="JBCHKQ010000001">
    <property type="protein sequence ID" value="MEM5947280.1"/>
    <property type="molecule type" value="Genomic_DNA"/>
</dbReference>
<gene>
    <name evidence="1" type="ORF">WKV44_01860</name>
</gene>
<dbReference type="RefSeq" id="WP_420068729.1">
    <property type="nucleotide sequence ID" value="NZ_JBCHKQ010000001.1"/>
</dbReference>
<protein>
    <recommendedName>
        <fullName evidence="3">Lipoprotein</fullName>
    </recommendedName>
</protein>
<evidence type="ECO:0008006" key="3">
    <source>
        <dbReference type="Google" id="ProtNLM"/>
    </source>
</evidence>
<keyword evidence="2" id="KW-1185">Reference proteome</keyword>
<dbReference type="Proteomes" id="UP001466331">
    <property type="component" value="Unassembled WGS sequence"/>
</dbReference>
<organism evidence="1 2">
    <name type="scientific">Rarispira pelagica</name>
    <dbReference type="NCBI Taxonomy" id="3141764"/>
    <lineage>
        <taxon>Bacteria</taxon>
        <taxon>Pseudomonadati</taxon>
        <taxon>Spirochaetota</taxon>
        <taxon>Spirochaetia</taxon>
        <taxon>Winmispirales</taxon>
        <taxon>Winmispiraceae</taxon>
        <taxon>Rarispira</taxon>
    </lineage>
</organism>
<evidence type="ECO:0000313" key="1">
    <source>
        <dbReference type="EMBL" id="MEM5947280.1"/>
    </source>
</evidence>
<name>A0ABU9U9D8_9SPIR</name>
<dbReference type="PROSITE" id="PS51257">
    <property type="entry name" value="PROKAR_LIPOPROTEIN"/>
    <property type="match status" value="1"/>
</dbReference>
<accession>A0ABU9U9D8</accession>
<evidence type="ECO:0000313" key="2">
    <source>
        <dbReference type="Proteomes" id="UP001466331"/>
    </source>
</evidence>
<reference evidence="1 2" key="1">
    <citation type="submission" date="2024-03" db="EMBL/GenBank/DDBJ databases">
        <title>Ignisphaera cupida sp. nov., a hyperthermophilic hydrolytic archaeon from a hot spring of Kamchatka, and proposal of Ignisphaeraceae fam. nov.</title>
        <authorList>
            <person name="Podosokorskaya O.A."/>
            <person name="Elcheninov A.G."/>
            <person name="Maltseva A.I."/>
            <person name="Zayulina K.S."/>
            <person name="Novikov A."/>
            <person name="Merkel A.Y."/>
        </authorList>
    </citation>
    <scope>NUCLEOTIDE SEQUENCE [LARGE SCALE GENOMIC DNA]</scope>
    <source>
        <strain evidence="1 2">38H-sp</strain>
    </source>
</reference>
<proteinExistence type="predicted"/>
<comment type="caution">
    <text evidence="1">The sequence shown here is derived from an EMBL/GenBank/DDBJ whole genome shotgun (WGS) entry which is preliminary data.</text>
</comment>
<sequence>MRRLFVLCVFLVVFVFSGCKVEVALSVEKNTASGTAIVDVESFLVAYWKDLSVNPDASVFDTERLADIDKQYKALDITGIDIPSDNRIVLKFVINDFSLLTEEIARISGKKAFRIDGNNFVVDADRELVLWFLSMMLGDITTAEGFLPPSDISEEESAEYFTWVFEDYAARDEILSMLKNTGLSLEFLGSKKSAWIPFMPVISGKSKTYKIGLAR</sequence>